<name>A0A0D2A858_9PEZI</name>
<feature type="compositionally biased region" description="Low complexity" evidence="2">
    <location>
        <begin position="370"/>
        <end position="385"/>
    </location>
</feature>
<dbReference type="RefSeq" id="XP_016212644.1">
    <property type="nucleotide sequence ID" value="XM_016359395.1"/>
</dbReference>
<protein>
    <recommendedName>
        <fullName evidence="5">Ubiquitination network signaling protein acrB</fullName>
    </recommendedName>
</protein>
<evidence type="ECO:0000313" key="4">
    <source>
        <dbReference type="Proteomes" id="UP000053259"/>
    </source>
</evidence>
<dbReference type="AlphaFoldDB" id="A0A0D2A858"/>
<evidence type="ECO:0000256" key="1">
    <source>
        <dbReference type="SAM" id="Coils"/>
    </source>
</evidence>
<evidence type="ECO:0000313" key="3">
    <source>
        <dbReference type="EMBL" id="KIW02775.1"/>
    </source>
</evidence>
<dbReference type="VEuPathDB" id="FungiDB:PV09_05837"/>
<dbReference type="OrthoDB" id="4158994at2759"/>
<feature type="coiled-coil region" evidence="1">
    <location>
        <begin position="603"/>
        <end position="683"/>
    </location>
</feature>
<accession>A0A0D2A858</accession>
<keyword evidence="1" id="KW-0175">Coiled coil</keyword>
<feature type="compositionally biased region" description="Low complexity" evidence="2">
    <location>
        <begin position="61"/>
        <end position="78"/>
    </location>
</feature>
<dbReference type="Proteomes" id="UP000053259">
    <property type="component" value="Unassembled WGS sequence"/>
</dbReference>
<feature type="compositionally biased region" description="Polar residues" evidence="2">
    <location>
        <begin position="579"/>
        <end position="590"/>
    </location>
</feature>
<feature type="compositionally biased region" description="Polar residues" evidence="2">
    <location>
        <begin position="35"/>
        <end position="53"/>
    </location>
</feature>
<dbReference type="STRING" id="253628.A0A0D2A858"/>
<feature type="compositionally biased region" description="Low complexity" evidence="2">
    <location>
        <begin position="942"/>
        <end position="959"/>
    </location>
</feature>
<gene>
    <name evidence="3" type="ORF">PV09_05837</name>
</gene>
<feature type="region of interest" description="Disordered" evidence="2">
    <location>
        <begin position="1"/>
        <end position="124"/>
    </location>
</feature>
<organism evidence="3 4">
    <name type="scientific">Verruconis gallopava</name>
    <dbReference type="NCBI Taxonomy" id="253628"/>
    <lineage>
        <taxon>Eukaryota</taxon>
        <taxon>Fungi</taxon>
        <taxon>Dikarya</taxon>
        <taxon>Ascomycota</taxon>
        <taxon>Pezizomycotina</taxon>
        <taxon>Dothideomycetes</taxon>
        <taxon>Pleosporomycetidae</taxon>
        <taxon>Venturiales</taxon>
        <taxon>Sympoventuriaceae</taxon>
        <taxon>Verruconis</taxon>
    </lineage>
</organism>
<dbReference type="EMBL" id="KN847547">
    <property type="protein sequence ID" value="KIW02775.1"/>
    <property type="molecule type" value="Genomic_DNA"/>
</dbReference>
<keyword evidence="4" id="KW-1185">Reference proteome</keyword>
<dbReference type="InParanoid" id="A0A0D2A858"/>
<proteinExistence type="predicted"/>
<evidence type="ECO:0000256" key="2">
    <source>
        <dbReference type="SAM" id="MobiDB-lite"/>
    </source>
</evidence>
<feature type="region of interest" description="Disordered" evidence="2">
    <location>
        <begin position="365"/>
        <end position="417"/>
    </location>
</feature>
<sequence length="989" mass="107959">MPPRLRRSGTHEKNSTHATGLAPPSRRLLKHKSNGALNGSHLTNGRTRPSVSPSHIDAAGLDNLSSNPSTPSPTSDLLVNDPTSDAKMGASFSTPDGRDRTASASSDDDLDAHGSSSGMSSRTTTACSPLKIDLKAASASPALSHQKTALATATTILKACPLWDVIAILIILLQLPPTIISVVQFLFAFLTFVSPTSGTSIANMPSLNEVLAGASGHPSLQTIVFLDLLMLLPFLFLWTPAQNLSLDLAQAVIAMSLGGAASSKGGTSASVFSCIFIIGISHLVRWDVARQFGFNFVWTGLVKSGLRSESDPPTLPRYPDRLHVTHGWPRKLVGVHILAQGLTRLVRRWYIANEMSASKKMDAENGSLSTLNTPRTTTTFTETITDPPIGSSTDGRPPGPPPVPRKEDLMSSVKRKKKQANYVRSQQPFWAALANAKVTFLKELEHQQASLDAIEANAMDIGNIGNANFKNGRDRVWIKEVGSSEIAFGVSLPSVASEDKNVDEADSDQYVKRFRVRLNQTDWSSTRASEEALGVEVGEEKVDVWSGKIFGLTASTSYICEFVRVEDGATIFTTHITTQPAPSAEQAPTPSAQPPSLRPLSPTTTLRNSIQAAESKLEGYRNRLRRSKREHKNIVASLQREVDSLNARLSSNGGTDERLRQKVRQLEQSVQQAKAKEIEMLEEIASTSEIPAEEIQESNRVRAEWQSEKDRCSEAQKEYDAVKSETDREIAQLKSEILALVQKRQKYEQRKSKFIEQRQRLLSEANQSQEAQSRRYHEREIEARNRADTERRFQEQTALLERECQALWAKGGQYEARARYLEDLFNINLQQQSMPTTPEGPLPGTRGLNPGLQHHNTFPGLQPGFQFANTQAGASDPMILSLRSSDPLYSLYRDGRGRSSSMLSGISGFTDDLDENPLPQQHFSTFHPIGNGGAVGASSRKNSAGSRGSTSTGSNNSSTKDPMSPAPKSLSPLGKGYTSPLSPPPTALR</sequence>
<feature type="coiled-coil region" evidence="1">
    <location>
        <begin position="723"/>
        <end position="764"/>
    </location>
</feature>
<reference evidence="3 4" key="1">
    <citation type="submission" date="2015-01" db="EMBL/GenBank/DDBJ databases">
        <title>The Genome Sequence of Ochroconis gallopava CBS43764.</title>
        <authorList>
            <consortium name="The Broad Institute Genomics Platform"/>
            <person name="Cuomo C."/>
            <person name="de Hoog S."/>
            <person name="Gorbushina A."/>
            <person name="Stielow B."/>
            <person name="Teixiera M."/>
            <person name="Abouelleil A."/>
            <person name="Chapman S.B."/>
            <person name="Priest M."/>
            <person name="Young S.K."/>
            <person name="Wortman J."/>
            <person name="Nusbaum C."/>
            <person name="Birren B."/>
        </authorList>
    </citation>
    <scope>NUCLEOTIDE SEQUENCE [LARGE SCALE GENOMIC DNA]</scope>
    <source>
        <strain evidence="3 4">CBS 43764</strain>
    </source>
</reference>
<feature type="region of interest" description="Disordered" evidence="2">
    <location>
        <begin position="911"/>
        <end position="989"/>
    </location>
</feature>
<evidence type="ECO:0008006" key="5">
    <source>
        <dbReference type="Google" id="ProtNLM"/>
    </source>
</evidence>
<dbReference type="GeneID" id="27313810"/>
<dbReference type="HOGENOM" id="CLU_005822_1_0_1"/>
<feature type="region of interest" description="Disordered" evidence="2">
    <location>
        <begin position="579"/>
        <end position="602"/>
    </location>
</feature>